<sequence length="62" mass="7258">MSWWRADTSQLIAILRDVASPRYEIDDSQPKQWDLVIRDVQLSDAAEYICQINVARLPRIDL</sequence>
<dbReference type="AlphaFoldDB" id="A0A3S5C1H0"/>
<proteinExistence type="predicted"/>
<accession>A0A3S5C1H0</accession>
<dbReference type="EMBL" id="CAAALY010100996">
    <property type="protein sequence ID" value="VEL29179.1"/>
    <property type="molecule type" value="Genomic_DNA"/>
</dbReference>
<evidence type="ECO:0000313" key="2">
    <source>
        <dbReference type="Proteomes" id="UP000784294"/>
    </source>
</evidence>
<reference evidence="1" key="1">
    <citation type="submission" date="2018-11" db="EMBL/GenBank/DDBJ databases">
        <authorList>
            <consortium name="Pathogen Informatics"/>
        </authorList>
    </citation>
    <scope>NUCLEOTIDE SEQUENCE</scope>
</reference>
<evidence type="ECO:0000313" key="1">
    <source>
        <dbReference type="EMBL" id="VEL29179.1"/>
    </source>
</evidence>
<name>A0A3S5C1H0_9PLAT</name>
<dbReference type="InterPro" id="IPR013783">
    <property type="entry name" value="Ig-like_fold"/>
</dbReference>
<evidence type="ECO:0008006" key="3">
    <source>
        <dbReference type="Google" id="ProtNLM"/>
    </source>
</evidence>
<dbReference type="OrthoDB" id="10012075at2759"/>
<dbReference type="InterPro" id="IPR036179">
    <property type="entry name" value="Ig-like_dom_sf"/>
</dbReference>
<protein>
    <recommendedName>
        <fullName evidence="3">Ig-like domain-containing protein</fullName>
    </recommendedName>
</protein>
<dbReference type="SUPFAM" id="SSF48726">
    <property type="entry name" value="Immunoglobulin"/>
    <property type="match status" value="1"/>
</dbReference>
<dbReference type="Gene3D" id="2.60.40.10">
    <property type="entry name" value="Immunoglobulins"/>
    <property type="match status" value="1"/>
</dbReference>
<comment type="caution">
    <text evidence="1">The sequence shown here is derived from an EMBL/GenBank/DDBJ whole genome shotgun (WGS) entry which is preliminary data.</text>
</comment>
<dbReference type="Proteomes" id="UP000784294">
    <property type="component" value="Unassembled WGS sequence"/>
</dbReference>
<organism evidence="1 2">
    <name type="scientific">Protopolystoma xenopodis</name>
    <dbReference type="NCBI Taxonomy" id="117903"/>
    <lineage>
        <taxon>Eukaryota</taxon>
        <taxon>Metazoa</taxon>
        <taxon>Spiralia</taxon>
        <taxon>Lophotrochozoa</taxon>
        <taxon>Platyhelminthes</taxon>
        <taxon>Monogenea</taxon>
        <taxon>Polyopisthocotylea</taxon>
        <taxon>Polystomatidea</taxon>
        <taxon>Polystomatidae</taxon>
        <taxon>Protopolystoma</taxon>
    </lineage>
</organism>
<gene>
    <name evidence="1" type="ORF">PXEA_LOCUS22619</name>
</gene>
<keyword evidence="2" id="KW-1185">Reference proteome</keyword>